<proteinExistence type="predicted"/>
<organism evidence="2">
    <name type="scientific">Corethron hystrix</name>
    <dbReference type="NCBI Taxonomy" id="216773"/>
    <lineage>
        <taxon>Eukaryota</taxon>
        <taxon>Sar</taxon>
        <taxon>Stramenopiles</taxon>
        <taxon>Ochrophyta</taxon>
        <taxon>Bacillariophyta</taxon>
        <taxon>Coscinodiscophyceae</taxon>
        <taxon>Corethrophycidae</taxon>
        <taxon>Corethrales</taxon>
        <taxon>Corethraceae</taxon>
        <taxon>Corethron</taxon>
    </lineage>
</organism>
<protein>
    <recommendedName>
        <fullName evidence="3">WSC domain-containing protein</fullName>
    </recommendedName>
</protein>
<evidence type="ECO:0000256" key="1">
    <source>
        <dbReference type="SAM" id="SignalP"/>
    </source>
</evidence>
<reference evidence="2" key="1">
    <citation type="submission" date="2021-01" db="EMBL/GenBank/DDBJ databases">
        <authorList>
            <person name="Corre E."/>
            <person name="Pelletier E."/>
            <person name="Niang G."/>
            <person name="Scheremetjew M."/>
            <person name="Finn R."/>
            <person name="Kale V."/>
            <person name="Holt S."/>
            <person name="Cochrane G."/>
            <person name="Meng A."/>
            <person name="Brown T."/>
            <person name="Cohen L."/>
        </authorList>
    </citation>
    <scope>NUCLEOTIDE SEQUENCE</scope>
    <source>
        <strain evidence="2">308</strain>
    </source>
</reference>
<gene>
    <name evidence="2" type="ORF">CHYS00102_LOCUS23772</name>
</gene>
<feature type="signal peptide" evidence="1">
    <location>
        <begin position="1"/>
        <end position="19"/>
    </location>
</feature>
<evidence type="ECO:0008006" key="3">
    <source>
        <dbReference type="Google" id="ProtNLM"/>
    </source>
</evidence>
<dbReference type="Gene3D" id="2.60.120.200">
    <property type="match status" value="1"/>
</dbReference>
<sequence>MRLLILALTSIGLPPLAFSLDSPCFPVPFDIIVTKACTYDTVLFAYEHYFNSSVTPLVACAHSAEEDLAAILGVNETSSVEAEIMRLCSNIQGNIEFDQISYKDSQFTENFFAGGTYWNEEVETKLESDDGTVTNVLKDDAARVLGYYELAKREIIAKPDLPNFDLDQCNVNSAMCCWVTDRQANDNNGSCAKEYDENCVDKDPADNTDLCMVDLNRSPFSNKVASDGLSIFYGDDGNKPPFNAEGPVHCHGFAWADQSNHHSGRYKGNNLFYISMYDHMYKRGYVRNVPGAPMCGCVEHMPIVSRSDCTQIDVKESFKLTYDTMNVQITMESTDIDFNACKGVRKNNNLEEHYKLLLQRNLVTDEKFQELKKTIAGDHGCPSAIKSKLIEKGFFAGFSDPENWTHVVGKGSLNKPEITMGPALFRKAFGASINGIVRRVCLSCSSSDHKDIYYRRLTPLPYDIDLLDVLKNNWFDKNNTFNVDFALYSSYEEALADNEDNRWSSCNFNDPRVGFPRDCGPRKLVGNQWNSYVRGGATAYDSAFYLEAKHVDSSFQLTPLNMTTFGSAAVTYAVELNGTYYIQGKGEMAWNKNSDNLNFAYEDSPDEDFTVVSQLSSIERKGKWTTAGIMVRSSLENDSQMMYLGTSMETNGIFLQTRVGNGESSSVKHSYTVIKSPFFKLRRRVLNGEVTAHISSDGKEWEQIGEPVYMKGVLKVGMSTISDNDSTLSEAVFSNYEVVPELLTPSPTISAAPTRSPAPTTAFPKELGCFKDKGRRAMPVRKGSGNMNQCIINCNGYTYAGRQWAGECWCANSGYDKYGREPSGCNCNGSNVGAWRNCVYQITSS</sequence>
<keyword evidence="1" id="KW-0732">Signal</keyword>
<feature type="chain" id="PRO_5030523640" description="WSC domain-containing protein" evidence="1">
    <location>
        <begin position="20"/>
        <end position="845"/>
    </location>
</feature>
<accession>A0A7S1BSD5</accession>
<name>A0A7S1BSD5_9STRA</name>
<evidence type="ECO:0000313" key="2">
    <source>
        <dbReference type="EMBL" id="CAD8896558.1"/>
    </source>
</evidence>
<dbReference type="AlphaFoldDB" id="A0A7S1BSD5"/>
<dbReference type="EMBL" id="HBFR01032668">
    <property type="protein sequence ID" value="CAD8896558.1"/>
    <property type="molecule type" value="Transcribed_RNA"/>
</dbReference>